<accession>A0A7T4WC88</accession>
<dbReference type="InterPro" id="IPR007430">
    <property type="entry name" value="VirB8"/>
</dbReference>
<keyword evidence="2 5" id="KW-0812">Transmembrane</keyword>
<feature type="domain" description="Bacterial virulence protein VirB8" evidence="6">
    <location>
        <begin position="16"/>
        <end position="225"/>
    </location>
</feature>
<keyword evidence="3 5" id="KW-1133">Transmembrane helix</keyword>
<protein>
    <submittedName>
        <fullName evidence="7">Type IV secretion system protein</fullName>
    </submittedName>
</protein>
<evidence type="ECO:0000259" key="6">
    <source>
        <dbReference type="Pfam" id="PF04335"/>
    </source>
</evidence>
<comment type="subcellular location">
    <subcellularLocation>
        <location evidence="1">Membrane</location>
        <topology evidence="1">Single-pass membrane protein</topology>
    </subcellularLocation>
</comment>
<organism evidence="7 8">
    <name type="scientific">Acidithiobacillus ferrivorans</name>
    <dbReference type="NCBI Taxonomy" id="160808"/>
    <lineage>
        <taxon>Bacteria</taxon>
        <taxon>Pseudomonadati</taxon>
        <taxon>Pseudomonadota</taxon>
        <taxon>Acidithiobacillia</taxon>
        <taxon>Acidithiobacillales</taxon>
        <taxon>Acidithiobacillaceae</taxon>
        <taxon>Acidithiobacillus</taxon>
    </lineage>
</organism>
<evidence type="ECO:0000256" key="1">
    <source>
        <dbReference type="ARBA" id="ARBA00004167"/>
    </source>
</evidence>
<dbReference type="CDD" id="cd16425">
    <property type="entry name" value="TrbF"/>
    <property type="match status" value="1"/>
</dbReference>
<evidence type="ECO:0000256" key="5">
    <source>
        <dbReference type="SAM" id="Phobius"/>
    </source>
</evidence>
<dbReference type="RefSeq" id="WP_198660143.1">
    <property type="nucleotide sequence ID" value="NZ_CP059488.1"/>
</dbReference>
<feature type="transmembrane region" description="Helical" evidence="5">
    <location>
        <begin position="35"/>
        <end position="53"/>
    </location>
</feature>
<dbReference type="Gene3D" id="3.10.450.230">
    <property type="entry name" value="VirB8 protein"/>
    <property type="match status" value="1"/>
</dbReference>
<dbReference type="InterPro" id="IPR035658">
    <property type="entry name" value="TrbF"/>
</dbReference>
<dbReference type="Pfam" id="PF04335">
    <property type="entry name" value="VirB8"/>
    <property type="match status" value="1"/>
</dbReference>
<evidence type="ECO:0000256" key="2">
    <source>
        <dbReference type="ARBA" id="ARBA00022692"/>
    </source>
</evidence>
<dbReference type="EMBL" id="CP059488">
    <property type="protein sequence ID" value="QQD71961.1"/>
    <property type="molecule type" value="Genomic_DNA"/>
</dbReference>
<dbReference type="Proteomes" id="UP000595420">
    <property type="component" value="Chromosome"/>
</dbReference>
<name>A0A7T4WC88_9PROT</name>
<evidence type="ECO:0000256" key="3">
    <source>
        <dbReference type="ARBA" id="ARBA00022989"/>
    </source>
</evidence>
<reference evidence="7 8" key="1">
    <citation type="submission" date="2020-07" db="EMBL/GenBank/DDBJ databases">
        <title>Complete genome sequence analysis of Acidithiobacillus ferrivorans XJFY6S-08 reveals extreme environmental adaptation to alpine acid mine drainage.</title>
        <authorList>
            <person name="Yan L."/>
            <person name="Ni Y."/>
        </authorList>
    </citation>
    <scope>NUCLEOTIDE SEQUENCE [LARGE SCALE GENOMIC DNA]</scope>
    <source>
        <strain evidence="7 8">XJFY6S-08</strain>
    </source>
</reference>
<evidence type="ECO:0000256" key="4">
    <source>
        <dbReference type="ARBA" id="ARBA00023136"/>
    </source>
</evidence>
<dbReference type="GO" id="GO:0016020">
    <property type="term" value="C:membrane"/>
    <property type="evidence" value="ECO:0007669"/>
    <property type="project" value="UniProtKB-SubCell"/>
</dbReference>
<dbReference type="AlphaFoldDB" id="A0A7T4WC88"/>
<evidence type="ECO:0000313" key="8">
    <source>
        <dbReference type="Proteomes" id="UP000595420"/>
    </source>
</evidence>
<dbReference type="SUPFAM" id="SSF54427">
    <property type="entry name" value="NTF2-like"/>
    <property type="match status" value="1"/>
</dbReference>
<dbReference type="InterPro" id="IPR032710">
    <property type="entry name" value="NTF2-like_dom_sf"/>
</dbReference>
<gene>
    <name evidence="7" type="ORF">H2515_11055</name>
</gene>
<sequence>MNDENQQQDKRYLVARRDWLERDGDNIARAKNWRMMAFAAIGIAACFGVGMIYEADRVHVVPYVVEVNKLGASVHLAQAVDAGTYQQPIVAHVLTHWIWLVRSRTPSVPTEKTLINHSYHYVDKQSEDLINAYFKRHSPYIDYTKRLGGRTVKITSALPIGKLKATGGAFQIDWTETQYDGNGGIANKQHYQGIINYAVIKPGNNPHVLAGNPFGVYVTTFNWNQTL</sequence>
<evidence type="ECO:0000313" key="7">
    <source>
        <dbReference type="EMBL" id="QQD71961.1"/>
    </source>
</evidence>
<proteinExistence type="predicted"/>
<keyword evidence="4 5" id="KW-0472">Membrane</keyword>